<evidence type="ECO:0000313" key="2">
    <source>
        <dbReference type="Proteomes" id="UP001172386"/>
    </source>
</evidence>
<proteinExistence type="predicted"/>
<organism evidence="1 2">
    <name type="scientific">Neophaeococcomyces mojaviensis</name>
    <dbReference type="NCBI Taxonomy" id="3383035"/>
    <lineage>
        <taxon>Eukaryota</taxon>
        <taxon>Fungi</taxon>
        <taxon>Dikarya</taxon>
        <taxon>Ascomycota</taxon>
        <taxon>Pezizomycotina</taxon>
        <taxon>Eurotiomycetes</taxon>
        <taxon>Chaetothyriomycetidae</taxon>
        <taxon>Chaetothyriales</taxon>
        <taxon>Chaetothyriales incertae sedis</taxon>
        <taxon>Neophaeococcomyces</taxon>
    </lineage>
</organism>
<reference evidence="1" key="1">
    <citation type="submission" date="2022-10" db="EMBL/GenBank/DDBJ databases">
        <title>Culturing micro-colonial fungi from biological soil crusts in the Mojave desert and describing Neophaeococcomyces mojavensis, and introducing the new genera and species Taxawa tesnikishii.</title>
        <authorList>
            <person name="Kurbessoian T."/>
            <person name="Stajich J.E."/>
        </authorList>
    </citation>
    <scope>NUCLEOTIDE SEQUENCE</scope>
    <source>
        <strain evidence="1">JES_112</strain>
    </source>
</reference>
<sequence length="350" mass="40092">MIHCVDRSQELTEQLDAWDRHATRFKRALNERQTSIALDADEKDADITRLDLEWDVADRNVKEAQKKEAAARNKHAEAVSNHQRLSLATVQVPTENTPMHWLMFGMSTVKFGWSWLTISTAGKALKETESEHERHKKVAEEFMKNLAGCEDNLKLLRKQKTSLEQYMKFLEQVLNALNRLAGMYKGILTEFSEMRQRITQLKEDQDGANSQFIEEPEVLSESDKQMFLDNAAKMRKWLVIVQHLSWLYADVIQQVMIEPLQNGCAPEPFRINGQSSTSLLSPSGPDTQLSLHSGSSIYSSNSNRSLEQIESSFRRSCLRLDQMAAANRPPPSLKKDEGGVNKKRFPFLRR</sequence>
<keyword evidence="2" id="KW-1185">Reference proteome</keyword>
<protein>
    <submittedName>
        <fullName evidence="1">Uncharacterized protein</fullName>
    </submittedName>
</protein>
<accession>A0ACC2ZWK0</accession>
<dbReference type="Proteomes" id="UP001172386">
    <property type="component" value="Unassembled WGS sequence"/>
</dbReference>
<dbReference type="EMBL" id="JAPDRQ010000220">
    <property type="protein sequence ID" value="KAJ9652071.1"/>
    <property type="molecule type" value="Genomic_DNA"/>
</dbReference>
<comment type="caution">
    <text evidence="1">The sequence shown here is derived from an EMBL/GenBank/DDBJ whole genome shotgun (WGS) entry which is preliminary data.</text>
</comment>
<gene>
    <name evidence="1" type="ORF">H2198_008695</name>
</gene>
<name>A0ACC2ZWK0_9EURO</name>
<evidence type="ECO:0000313" key="1">
    <source>
        <dbReference type="EMBL" id="KAJ9652071.1"/>
    </source>
</evidence>